<keyword evidence="2" id="KW-1185">Reference proteome</keyword>
<accession>A0AAD9UCK6</accession>
<organism evidence="1 2">
    <name type="scientific">Ridgeia piscesae</name>
    <name type="common">Tubeworm</name>
    <dbReference type="NCBI Taxonomy" id="27915"/>
    <lineage>
        <taxon>Eukaryota</taxon>
        <taxon>Metazoa</taxon>
        <taxon>Spiralia</taxon>
        <taxon>Lophotrochozoa</taxon>
        <taxon>Annelida</taxon>
        <taxon>Polychaeta</taxon>
        <taxon>Sedentaria</taxon>
        <taxon>Canalipalpata</taxon>
        <taxon>Sabellida</taxon>
        <taxon>Siboglinidae</taxon>
        <taxon>Ridgeia</taxon>
    </lineage>
</organism>
<evidence type="ECO:0000313" key="1">
    <source>
        <dbReference type="EMBL" id="KAK2184458.1"/>
    </source>
</evidence>
<dbReference type="EMBL" id="JAODUO010000264">
    <property type="protein sequence ID" value="KAK2184458.1"/>
    <property type="molecule type" value="Genomic_DNA"/>
</dbReference>
<reference evidence="1" key="1">
    <citation type="journal article" date="2023" name="Mol. Biol. Evol.">
        <title>Third-Generation Sequencing Reveals the Adaptive Role of the Epigenome in Three Deep-Sea Polychaetes.</title>
        <authorList>
            <person name="Perez M."/>
            <person name="Aroh O."/>
            <person name="Sun Y."/>
            <person name="Lan Y."/>
            <person name="Juniper S.K."/>
            <person name="Young C.R."/>
            <person name="Angers B."/>
            <person name="Qian P.Y."/>
        </authorList>
    </citation>
    <scope>NUCLEOTIDE SEQUENCE</scope>
    <source>
        <strain evidence="1">R07B-5</strain>
    </source>
</reference>
<comment type="caution">
    <text evidence="1">The sequence shown here is derived from an EMBL/GenBank/DDBJ whole genome shotgun (WGS) entry which is preliminary data.</text>
</comment>
<name>A0AAD9UCK6_RIDPI</name>
<protein>
    <submittedName>
        <fullName evidence="1">Uncharacterized protein</fullName>
    </submittedName>
</protein>
<sequence length="54" mass="6189">MLTTSMKVTDDRVMTLESKVAAFEHEADKVEQYSRRPNLRYTGIPETVGKQTKT</sequence>
<dbReference type="AlphaFoldDB" id="A0AAD9UCK6"/>
<gene>
    <name evidence="1" type="ORF">NP493_265g01002</name>
</gene>
<dbReference type="Proteomes" id="UP001209878">
    <property type="component" value="Unassembled WGS sequence"/>
</dbReference>
<proteinExistence type="predicted"/>
<evidence type="ECO:0000313" key="2">
    <source>
        <dbReference type="Proteomes" id="UP001209878"/>
    </source>
</evidence>